<evidence type="ECO:0000256" key="3">
    <source>
        <dbReference type="ARBA" id="ARBA00022748"/>
    </source>
</evidence>
<comment type="subcellular location">
    <subcellularLocation>
        <location evidence="1">Membrane</location>
        <topology evidence="1">Multi-pass membrane protein</topology>
    </subcellularLocation>
</comment>
<dbReference type="InterPro" id="IPR023494">
    <property type="entry name" value="Cyt_c_bgen_Ccs1/CcsB/ResB"/>
</dbReference>
<dbReference type="PANTHER" id="PTHR31566:SF5">
    <property type="entry name" value="RESB-LIKE DOMAIN-CONTAINING PROTEIN"/>
    <property type="match status" value="1"/>
</dbReference>
<evidence type="ECO:0000259" key="7">
    <source>
        <dbReference type="Pfam" id="PF05140"/>
    </source>
</evidence>
<dbReference type="GO" id="GO:0017004">
    <property type="term" value="P:cytochrome complex assembly"/>
    <property type="evidence" value="ECO:0007669"/>
    <property type="project" value="UniProtKB-KW"/>
</dbReference>
<keyword evidence="3" id="KW-0201">Cytochrome c-type biogenesis</keyword>
<dbReference type="PATRIC" id="fig|927665.4.peg.5062"/>
<comment type="caution">
    <text evidence="8">The sequence shown here is derived from an EMBL/GenBank/DDBJ whole genome shotgun (WGS) entry which is preliminary data.</text>
</comment>
<protein>
    <recommendedName>
        <fullName evidence="7">ResB-like domain-containing protein</fullName>
    </recommendedName>
</protein>
<proteinExistence type="predicted"/>
<dbReference type="STRING" id="927665.HMPREF1535_04935"/>
<feature type="transmembrane region" description="Helical" evidence="6">
    <location>
        <begin position="6"/>
        <end position="27"/>
    </location>
</feature>
<name>A0A0F5IJF0_9BACT</name>
<dbReference type="PANTHER" id="PTHR31566">
    <property type="entry name" value="CYTOCHROME C BIOGENESIS PROTEIN CCS1, CHLOROPLASTIC"/>
    <property type="match status" value="1"/>
</dbReference>
<sequence>MWKQPWGYAEGWAISIGLFITGVILQMTTGKVDATLFRYPLNAIAGGVFLFFLIMIYAASRKAAVLQWFYSLTASITSLTAWMVSVIIMGLTRQVAPSATVTHGGLLSGLGFMQMTVSWPFMLLFLYFLSVLGLVTIRKISCFKWKDVPFILNHAGLFITLLAAILGNGDLQRLRMTVPQGEPEWRATDEAGEMQELPLAIELKSFTIDEYPPKLLIIDNADGKALPEKNPENILVESTPLSGNLLDWEIEVTDLLPMAACVPGKDTVNFVAFHSEGATTALYVTARNKASGVEKSGWVSCGSFMFPYVSLQLNEEVSLVMPEREPKRFASEVLVYTKEKEQAEALIEVNKPFSMSGWKIYQLSYDETKGKWSRLSIFELVKDPWLPLVYTGILMMLLGSVCLFILAPGNKPEQTVVNDIKTV</sequence>
<evidence type="ECO:0000256" key="1">
    <source>
        <dbReference type="ARBA" id="ARBA00004141"/>
    </source>
</evidence>
<keyword evidence="4 6" id="KW-1133">Transmembrane helix</keyword>
<feature type="transmembrane region" description="Helical" evidence="6">
    <location>
        <begin position="119"/>
        <end position="137"/>
    </location>
</feature>
<evidence type="ECO:0000313" key="9">
    <source>
        <dbReference type="Proteomes" id="UP000033047"/>
    </source>
</evidence>
<dbReference type="EMBL" id="AQHV01000028">
    <property type="protein sequence ID" value="KKB45651.1"/>
    <property type="molecule type" value="Genomic_DNA"/>
</dbReference>
<evidence type="ECO:0000256" key="4">
    <source>
        <dbReference type="ARBA" id="ARBA00022989"/>
    </source>
</evidence>
<keyword evidence="2 6" id="KW-0812">Transmembrane</keyword>
<feature type="domain" description="ResB-like" evidence="7">
    <location>
        <begin position="323"/>
        <end position="369"/>
    </location>
</feature>
<evidence type="ECO:0000256" key="5">
    <source>
        <dbReference type="ARBA" id="ARBA00023136"/>
    </source>
</evidence>
<dbReference type="HOGENOM" id="CLU_058412_0_0_10"/>
<dbReference type="InterPro" id="IPR007816">
    <property type="entry name" value="ResB-like_domain"/>
</dbReference>
<reference evidence="8 9" key="1">
    <citation type="submission" date="2013-04" db="EMBL/GenBank/DDBJ databases">
        <title>The Genome Sequence of Parabacteroides goldsteinii DSM 19448.</title>
        <authorList>
            <consortium name="The Broad Institute Genomics Platform"/>
            <person name="Earl A."/>
            <person name="Ward D."/>
            <person name="Feldgarden M."/>
            <person name="Gevers D."/>
            <person name="Martens E."/>
            <person name="Sakamoto M."/>
            <person name="Benno Y."/>
            <person name="Song Y."/>
            <person name="Liu C."/>
            <person name="Lee J."/>
            <person name="Bolanos M."/>
            <person name="Vaisanen M.L."/>
            <person name="Finegold S.M."/>
            <person name="Walker B."/>
            <person name="Young S."/>
            <person name="Zeng Q."/>
            <person name="Gargeya S."/>
            <person name="Fitzgerald M."/>
            <person name="Haas B."/>
            <person name="Abouelleil A."/>
            <person name="Allen A.W."/>
            <person name="Alvarado L."/>
            <person name="Arachchi H.M."/>
            <person name="Berlin A.M."/>
            <person name="Chapman S.B."/>
            <person name="Gainer-Dewar J."/>
            <person name="Goldberg J."/>
            <person name="Griggs A."/>
            <person name="Gujja S."/>
            <person name="Hansen M."/>
            <person name="Howarth C."/>
            <person name="Imamovic A."/>
            <person name="Ireland A."/>
            <person name="Larimer J."/>
            <person name="McCowan C."/>
            <person name="Murphy C."/>
            <person name="Pearson M."/>
            <person name="Poon T.W."/>
            <person name="Priest M."/>
            <person name="Roberts A."/>
            <person name="Saif S."/>
            <person name="Shea T."/>
            <person name="Sisk P."/>
            <person name="Sykes S."/>
            <person name="Wortman J."/>
            <person name="Nusbaum C."/>
            <person name="Birren B."/>
        </authorList>
    </citation>
    <scope>NUCLEOTIDE SEQUENCE [LARGE SCALE GENOMIC DNA]</scope>
    <source>
        <strain evidence="8 9">DSM 19448</strain>
    </source>
</reference>
<dbReference type="RefSeq" id="WP_046147844.1">
    <property type="nucleotide sequence ID" value="NZ_KQ033914.1"/>
</dbReference>
<evidence type="ECO:0000313" key="8">
    <source>
        <dbReference type="EMBL" id="KKB45651.1"/>
    </source>
</evidence>
<dbReference type="AlphaFoldDB" id="A0A0F5IJF0"/>
<keyword evidence="5 6" id="KW-0472">Membrane</keyword>
<feature type="transmembrane region" description="Helical" evidence="6">
    <location>
        <begin position="65"/>
        <end position="88"/>
    </location>
</feature>
<feature type="transmembrane region" description="Helical" evidence="6">
    <location>
        <begin position="39"/>
        <end position="59"/>
    </location>
</feature>
<feature type="transmembrane region" description="Helical" evidence="6">
    <location>
        <begin position="385"/>
        <end position="406"/>
    </location>
</feature>
<feature type="transmembrane region" description="Helical" evidence="6">
    <location>
        <begin position="149"/>
        <end position="167"/>
    </location>
</feature>
<gene>
    <name evidence="8" type="ORF">HMPREF1535_04935</name>
</gene>
<dbReference type="Pfam" id="PF05140">
    <property type="entry name" value="ResB"/>
    <property type="match status" value="1"/>
</dbReference>
<dbReference type="Proteomes" id="UP000033047">
    <property type="component" value="Unassembled WGS sequence"/>
</dbReference>
<organism evidence="8 9">
    <name type="scientific">Parabacteroides goldsteinii DSM 19448 = WAL 12034</name>
    <dbReference type="NCBI Taxonomy" id="927665"/>
    <lineage>
        <taxon>Bacteria</taxon>
        <taxon>Pseudomonadati</taxon>
        <taxon>Bacteroidota</taxon>
        <taxon>Bacteroidia</taxon>
        <taxon>Bacteroidales</taxon>
        <taxon>Tannerellaceae</taxon>
        <taxon>Parabacteroides</taxon>
    </lineage>
</organism>
<accession>A0A0F5IJF0</accession>
<evidence type="ECO:0000256" key="6">
    <source>
        <dbReference type="SAM" id="Phobius"/>
    </source>
</evidence>
<dbReference type="GO" id="GO:0016020">
    <property type="term" value="C:membrane"/>
    <property type="evidence" value="ECO:0007669"/>
    <property type="project" value="UniProtKB-SubCell"/>
</dbReference>
<evidence type="ECO:0000256" key="2">
    <source>
        <dbReference type="ARBA" id="ARBA00022692"/>
    </source>
</evidence>